<reference evidence="2" key="1">
    <citation type="journal article" date="2022" name="Plant J.">
        <title>Strategies of tolerance reflected in two North American maple genomes.</title>
        <authorList>
            <person name="McEvoy S.L."/>
            <person name="Sezen U.U."/>
            <person name="Trouern-Trend A."/>
            <person name="McMahon S.M."/>
            <person name="Schaberg P.G."/>
            <person name="Yang J."/>
            <person name="Wegrzyn J.L."/>
            <person name="Swenson N.G."/>
        </authorList>
    </citation>
    <scope>NUCLEOTIDE SEQUENCE</scope>
    <source>
        <strain evidence="2">91603</strain>
    </source>
</reference>
<evidence type="ECO:0000256" key="1">
    <source>
        <dbReference type="SAM" id="MobiDB-lite"/>
    </source>
</evidence>
<feature type="region of interest" description="Disordered" evidence="1">
    <location>
        <begin position="74"/>
        <end position="96"/>
    </location>
</feature>
<sequence>MESITSTSNSGVDVRDLEELLGTFGPHFSLEDIASAYFLANYNMNVTAEILFSKNDTTLATSIDTSKDKLEGGGYGKSLKLQSKSENPSSKALEPASDNVLHKPFKLKNCPVAMGTISTVIGKDYLRGKPLTDDSHEPTKPMKLNSKEFPASEIWSEKVPPSTTAMNGTMRPDIEEFLFKMLGDGFQLDTTIVEKLIDLSASTLEVCDDFVDMTAENGQFFNQKAREADEKSAQNILQVRDDEVLSLDSSELEPKEAVRLLRTHLTSLGGIPSIKYLRVIVGTNDEYTTKGARKRMVLKQLEKESIEYEEEENGQAILIRVDKIDPKRLSFAKNKMKQ</sequence>
<feature type="compositionally biased region" description="Polar residues" evidence="1">
    <location>
        <begin position="80"/>
        <end position="90"/>
    </location>
</feature>
<dbReference type="EMBL" id="JAJSOW010000100">
    <property type="protein sequence ID" value="KAI9185265.1"/>
    <property type="molecule type" value="Genomic_DNA"/>
</dbReference>
<dbReference type="PANTHER" id="PTHR47872:SF1">
    <property type="entry name" value="NUCLEAR RNA EXPORT FACTOR SDE5-RELATED"/>
    <property type="match status" value="1"/>
</dbReference>
<gene>
    <name evidence="2" type="ORF">LWI28_005723</name>
</gene>
<accession>A0AAD5NVX4</accession>
<comment type="caution">
    <text evidence="2">The sequence shown here is derived from an EMBL/GenBank/DDBJ whole genome shotgun (WGS) entry which is preliminary data.</text>
</comment>
<reference evidence="2" key="2">
    <citation type="submission" date="2023-02" db="EMBL/GenBank/DDBJ databases">
        <authorList>
            <person name="Swenson N.G."/>
            <person name="Wegrzyn J.L."/>
            <person name="Mcevoy S.L."/>
        </authorList>
    </citation>
    <scope>NUCLEOTIDE SEQUENCE</scope>
    <source>
        <strain evidence="2">91603</strain>
        <tissue evidence="2">Leaf</tissue>
    </source>
</reference>
<evidence type="ECO:0000313" key="2">
    <source>
        <dbReference type="EMBL" id="KAI9185265.1"/>
    </source>
</evidence>
<dbReference type="Proteomes" id="UP001064489">
    <property type="component" value="Chromosome 3"/>
</dbReference>
<dbReference type="AlphaFoldDB" id="A0AAD5NVX4"/>
<protein>
    <submittedName>
        <fullName evidence="2">Uncharacterized protein</fullName>
    </submittedName>
</protein>
<name>A0AAD5NVX4_ACENE</name>
<evidence type="ECO:0000313" key="3">
    <source>
        <dbReference type="Proteomes" id="UP001064489"/>
    </source>
</evidence>
<organism evidence="2 3">
    <name type="scientific">Acer negundo</name>
    <name type="common">Box elder</name>
    <dbReference type="NCBI Taxonomy" id="4023"/>
    <lineage>
        <taxon>Eukaryota</taxon>
        <taxon>Viridiplantae</taxon>
        <taxon>Streptophyta</taxon>
        <taxon>Embryophyta</taxon>
        <taxon>Tracheophyta</taxon>
        <taxon>Spermatophyta</taxon>
        <taxon>Magnoliopsida</taxon>
        <taxon>eudicotyledons</taxon>
        <taxon>Gunneridae</taxon>
        <taxon>Pentapetalae</taxon>
        <taxon>rosids</taxon>
        <taxon>malvids</taxon>
        <taxon>Sapindales</taxon>
        <taxon>Sapindaceae</taxon>
        <taxon>Hippocastanoideae</taxon>
        <taxon>Acereae</taxon>
        <taxon>Acer</taxon>
    </lineage>
</organism>
<proteinExistence type="predicted"/>
<dbReference type="PANTHER" id="PTHR47872">
    <property type="entry name" value="NUCLEAR RNA EXPORT FACTOR SDE5-RELATED"/>
    <property type="match status" value="1"/>
</dbReference>
<keyword evidence="3" id="KW-1185">Reference proteome</keyword>